<dbReference type="InterPro" id="IPR019861">
    <property type="entry name" value="PorP/SprF_Bacteroidetes"/>
</dbReference>
<keyword evidence="2" id="KW-1185">Reference proteome</keyword>
<evidence type="ECO:0008006" key="3">
    <source>
        <dbReference type="Google" id="ProtNLM"/>
    </source>
</evidence>
<evidence type="ECO:0000313" key="2">
    <source>
        <dbReference type="Proteomes" id="UP000223913"/>
    </source>
</evidence>
<dbReference type="Proteomes" id="UP000223913">
    <property type="component" value="Unassembled WGS sequence"/>
</dbReference>
<name>A0A2D0NGG3_FLAN2</name>
<dbReference type="AlphaFoldDB" id="A0A2D0NGG3"/>
<evidence type="ECO:0000313" key="1">
    <source>
        <dbReference type="EMBL" id="PHN07592.1"/>
    </source>
</evidence>
<dbReference type="EMBL" id="PDUD01000009">
    <property type="protein sequence ID" value="PHN07592.1"/>
    <property type="molecule type" value="Genomic_DNA"/>
</dbReference>
<dbReference type="Pfam" id="PF11751">
    <property type="entry name" value="PorP_SprF"/>
    <property type="match status" value="1"/>
</dbReference>
<comment type="caution">
    <text evidence="1">The sequence shown here is derived from an EMBL/GenBank/DDBJ whole genome shotgun (WGS) entry which is preliminary data.</text>
</comment>
<proteinExistence type="predicted"/>
<sequence>MIIISKVVALRPNLKTMLENSTILTKRSFYWGVWMLICLLYSTQSSAQDPRFSQFYANPLQLNPAMIGAFEGQFRFTANYRDLYGSILANKPYRTMTAGIEIKSPVARRDFATFAISAMRDRAGESNFQRTRLNIGGSFMKQLDGGRFGRNGQFLVVGAQLGAGQRSYNWNDLWFTEQFDANTASVNYGADSGEAFERASTNIFLDFNAGLLWYALFDENMSVYLGGSMHHLNNPSISLLDNPMEKLPTKYVIHGGAELPFNDNLSFMPAVAFLSQGTSMSTTVGGNFRYRNRDWKELAIRAGLWGHVANKLDSGVGIDALIFTTILEMERWNLGISYDVTTSILSVANNSRGAFELSLIYVHPGGSRQYRVECPNF</sequence>
<gene>
    <name evidence="1" type="ORF">CRP01_05685</name>
</gene>
<dbReference type="NCBIfam" id="TIGR03519">
    <property type="entry name" value="T9SS_PorP_fam"/>
    <property type="match status" value="1"/>
</dbReference>
<organism evidence="1 2">
    <name type="scientific">Flavilitoribacter nigricans (strain ATCC 23147 / DSM 23189 / NBRC 102662 / NCIMB 1420 / SS-2)</name>
    <name type="common">Lewinella nigricans</name>
    <dbReference type="NCBI Taxonomy" id="1122177"/>
    <lineage>
        <taxon>Bacteria</taxon>
        <taxon>Pseudomonadati</taxon>
        <taxon>Bacteroidota</taxon>
        <taxon>Saprospiria</taxon>
        <taxon>Saprospirales</taxon>
        <taxon>Lewinellaceae</taxon>
        <taxon>Flavilitoribacter</taxon>
    </lineage>
</organism>
<reference evidence="1 2" key="1">
    <citation type="submission" date="2017-10" db="EMBL/GenBank/DDBJ databases">
        <title>The draft genome sequence of Lewinella nigricans NBRC 102662.</title>
        <authorList>
            <person name="Wang K."/>
        </authorList>
    </citation>
    <scope>NUCLEOTIDE SEQUENCE [LARGE SCALE GENOMIC DNA]</scope>
    <source>
        <strain evidence="1 2">NBRC 102662</strain>
    </source>
</reference>
<protein>
    <recommendedName>
        <fullName evidence="3">Type IX secretion system membrane protein PorP/SprF</fullName>
    </recommendedName>
</protein>
<accession>A0A2D0NGG3</accession>
<dbReference type="OrthoDB" id="1186563at2"/>